<keyword evidence="2" id="KW-1185">Reference proteome</keyword>
<accession>A0A3Q0IRA3</accession>
<dbReference type="KEGG" id="dci:103508408"/>
<gene>
    <name evidence="3" type="primary">LOC103508408</name>
</gene>
<keyword evidence="1" id="KW-0175">Coiled coil</keyword>
<feature type="coiled-coil region" evidence="1">
    <location>
        <begin position="520"/>
        <end position="569"/>
    </location>
</feature>
<feature type="coiled-coil region" evidence="1">
    <location>
        <begin position="321"/>
        <end position="351"/>
    </location>
</feature>
<dbReference type="Proteomes" id="UP000079169">
    <property type="component" value="Unplaced"/>
</dbReference>
<dbReference type="GeneID" id="103508408"/>
<evidence type="ECO:0000256" key="1">
    <source>
        <dbReference type="SAM" id="Coils"/>
    </source>
</evidence>
<evidence type="ECO:0000313" key="3">
    <source>
        <dbReference type="RefSeq" id="XP_026678824.1"/>
    </source>
</evidence>
<reference evidence="3" key="1">
    <citation type="submission" date="2025-08" db="UniProtKB">
        <authorList>
            <consortium name="RefSeq"/>
        </authorList>
    </citation>
    <scope>IDENTIFICATION</scope>
</reference>
<dbReference type="AlphaFoldDB" id="A0A3Q0IRA3"/>
<name>A0A3Q0IRA3_DIACI</name>
<sequence length="760" mass="91447">MEDNIEKEFEDLIKSMLKSMENIDLRSNDSFTEFDNMIQSMIWEHKFNLSKDDIGSAALLEPKELREDKKEEEIQKDIKAAPQQDEKYASFDFDIGSISSFVPWKEKSEHSHVSDATISISEKLSSDADVPDLFRDELKSLKRLLDIECRWKKPEVVEEVVDTTPDIETNEDELIEYLKQIEENDADLMVKWLQAQLSTEHKCKKQEPVDSKRKHSDKKLESKSNWFGRERLKTDTTKYAEETINKLLEQGNQKTKEQLHPKVCRFKGTDKGCAQLVYNSYVFKRRCKPPLGHRTLLRLEEDITRNNYRNKLDEEVMKKKIEEFEAEEKRKSRALDHMKRKEKLIDELLEDPTVYIKKVHQLSEQSGALLHQRRTIAEKKYLEVWQEFFDVHNKWCYAKHCEYFLNQMAPTEWRIENDYIFDLQIEMLSDKSGIDVKNPETIPPMQYLPYKTVYDEDKLLLNNTENSYKNFRRDIERRGRHTTVPKLYFQSNEQLKQRLKWIEDNYLFLTLPALINTKRIQEKNENLLEHSAKLKKMVEMDIEKKEEELKKEKKRLNDLRHEVKDTRFDFLSSYETAEKFLVPEVLTQREITELKKLFKICVPEHKRERLKICRTVRYQYMTEAIVDSFLDMLYFLDMGLKKDTESIEDKRMKAEMQKKQLENFERCRWVEEVRPEREKRRQECIFRAKYKRQGRPIVFRSSPIKKEMETKPKPHVTAHDKLTEDEKDYLKFFTNYRKYVDDPQDFLQHRIDRNSQTQCQ</sequence>
<proteinExistence type="predicted"/>
<dbReference type="RefSeq" id="XP_026678824.1">
    <property type="nucleotide sequence ID" value="XM_026823023.1"/>
</dbReference>
<organism evidence="2 3">
    <name type="scientific">Diaphorina citri</name>
    <name type="common">Asian citrus psyllid</name>
    <dbReference type="NCBI Taxonomy" id="121845"/>
    <lineage>
        <taxon>Eukaryota</taxon>
        <taxon>Metazoa</taxon>
        <taxon>Ecdysozoa</taxon>
        <taxon>Arthropoda</taxon>
        <taxon>Hexapoda</taxon>
        <taxon>Insecta</taxon>
        <taxon>Pterygota</taxon>
        <taxon>Neoptera</taxon>
        <taxon>Paraneoptera</taxon>
        <taxon>Hemiptera</taxon>
        <taxon>Sternorrhyncha</taxon>
        <taxon>Psylloidea</taxon>
        <taxon>Psyllidae</taxon>
        <taxon>Diaphorininae</taxon>
        <taxon>Diaphorina</taxon>
    </lineage>
</organism>
<evidence type="ECO:0000313" key="2">
    <source>
        <dbReference type="Proteomes" id="UP000079169"/>
    </source>
</evidence>
<dbReference type="PaxDb" id="121845-A0A3Q0IRA3"/>
<protein>
    <submittedName>
        <fullName evidence="3">Uncharacterized protein LOC103508408</fullName>
    </submittedName>
</protein>